<evidence type="ECO:0000313" key="2">
    <source>
        <dbReference type="EMBL" id="WAQ95811.1"/>
    </source>
</evidence>
<reference evidence="2" key="1">
    <citation type="submission" date="2022-11" db="EMBL/GenBank/DDBJ databases">
        <title>Centuries of genome instability and evolution in soft-shell clam transmissible cancer (bioRxiv).</title>
        <authorList>
            <person name="Hart S.F.M."/>
            <person name="Yonemitsu M.A."/>
            <person name="Giersch R.M."/>
            <person name="Beal B.F."/>
            <person name="Arriagada G."/>
            <person name="Davis B.W."/>
            <person name="Ostrander E.A."/>
            <person name="Goff S.P."/>
            <person name="Metzger M.J."/>
        </authorList>
    </citation>
    <scope>NUCLEOTIDE SEQUENCE</scope>
    <source>
        <strain evidence="2">MELC-2E11</strain>
        <tissue evidence="2">Siphon/mantle</tissue>
    </source>
</reference>
<evidence type="ECO:0000256" key="1">
    <source>
        <dbReference type="SAM" id="MobiDB-lite"/>
    </source>
</evidence>
<dbReference type="PANTHER" id="PTHR23409:SF21">
    <property type="entry name" value="CAPSID PROTEIN"/>
    <property type="match status" value="1"/>
</dbReference>
<gene>
    <name evidence="2" type="ORF">MAR_028501</name>
</gene>
<sequence length="417" mass="46772">MIQSSAGSRRRGLKRKKTSKKAHKGAKRQRRRDESVLSLFDLASTQTSVTNVNNDEIRPMSQTPGDSPFEFRISGQSSMDYLDLKNSQIYVNFKLEKLDGTSTGELTVDKVGPANLFLQALFSTVEVTLQNKATFTCNYNPYRAYIQTITNYGSDTATSQLTSQFFAMDTAKIPKGFNPGPFERATLTVSSKSVDLQGPIFHDIFSMSKCLINQVDVKIKLYRSSNNFCIVAGDATEYRVSVEDICILARKIRVNPTVIYGHSKILENQNALYPDDKVEVKSVSIATGSTTYSWDSMFQWRRPNKLIIGFVKSKAVSGDYKTNPFNFENCSIQQIAVYCDGLPVGGNPLKLNFDLTKGASFIRAYDNLLLSNGKWRHDEGNQLSREHFECGSALFVFQIEPDFSHHGEYLSLVTPFS</sequence>
<keyword evidence="3" id="KW-1185">Reference proteome</keyword>
<evidence type="ECO:0000313" key="3">
    <source>
        <dbReference type="Proteomes" id="UP001164746"/>
    </source>
</evidence>
<feature type="non-terminal residue" evidence="2">
    <location>
        <position position="1"/>
    </location>
</feature>
<feature type="region of interest" description="Disordered" evidence="1">
    <location>
        <begin position="1"/>
        <end position="34"/>
    </location>
</feature>
<dbReference type="EMBL" id="CP111013">
    <property type="protein sequence ID" value="WAQ95811.1"/>
    <property type="molecule type" value="Genomic_DNA"/>
</dbReference>
<feature type="compositionally biased region" description="Polar residues" evidence="1">
    <location>
        <begin position="50"/>
        <end position="65"/>
    </location>
</feature>
<feature type="compositionally biased region" description="Basic residues" evidence="1">
    <location>
        <begin position="8"/>
        <end position="30"/>
    </location>
</feature>
<dbReference type="InterPro" id="IPR000358">
    <property type="entry name" value="RNR_small_fam"/>
</dbReference>
<feature type="region of interest" description="Disordered" evidence="1">
    <location>
        <begin position="50"/>
        <end position="69"/>
    </location>
</feature>
<accession>A0ABY7DGR8</accession>
<dbReference type="PANTHER" id="PTHR23409">
    <property type="entry name" value="RIBONUCLEOSIDE-DIPHOSPHATE REDUCTASE SMALL CHAIN"/>
    <property type="match status" value="1"/>
</dbReference>
<protein>
    <submittedName>
        <fullName evidence="2">YMD2-like protein</fullName>
    </submittedName>
</protein>
<proteinExistence type="predicted"/>
<dbReference type="Proteomes" id="UP001164746">
    <property type="component" value="Chromosome 2"/>
</dbReference>
<organism evidence="2 3">
    <name type="scientific">Mya arenaria</name>
    <name type="common">Soft-shell clam</name>
    <dbReference type="NCBI Taxonomy" id="6604"/>
    <lineage>
        <taxon>Eukaryota</taxon>
        <taxon>Metazoa</taxon>
        <taxon>Spiralia</taxon>
        <taxon>Lophotrochozoa</taxon>
        <taxon>Mollusca</taxon>
        <taxon>Bivalvia</taxon>
        <taxon>Autobranchia</taxon>
        <taxon>Heteroconchia</taxon>
        <taxon>Euheterodonta</taxon>
        <taxon>Imparidentia</taxon>
        <taxon>Neoheterodontei</taxon>
        <taxon>Myida</taxon>
        <taxon>Myoidea</taxon>
        <taxon>Myidae</taxon>
        <taxon>Mya</taxon>
    </lineage>
</organism>
<name>A0ABY7DGR8_MYAAR</name>